<protein>
    <submittedName>
        <fullName evidence="1">Uncharacterized protein</fullName>
    </submittedName>
</protein>
<comment type="caution">
    <text evidence="1">The sequence shown here is derived from an EMBL/GenBank/DDBJ whole genome shotgun (WGS) entry which is preliminary data.</text>
</comment>
<evidence type="ECO:0000313" key="2">
    <source>
        <dbReference type="Proteomes" id="UP001152320"/>
    </source>
</evidence>
<evidence type="ECO:0000313" key="1">
    <source>
        <dbReference type="EMBL" id="KAJ8033097.1"/>
    </source>
</evidence>
<sequence>MLRKISCNKVHEKNVRHLARLKLEECYRCLQTFKDAEQLYSTLLQENETAGDKVEIIWVLGKCYHNQGGYEYYDRAFIVAMKLERMDQTEFSADELYADVYLSRARAELTSLTDVCSDKIPLIWHVLEYLENAIDMGSLEACYLLLLIVNDLHKHYFPCS</sequence>
<name>A0A9Q1BUP5_HOLLE</name>
<reference evidence="1" key="1">
    <citation type="submission" date="2021-10" db="EMBL/GenBank/DDBJ databases">
        <title>Tropical sea cucumber genome reveals ecological adaptation and Cuvierian tubules defense mechanism.</title>
        <authorList>
            <person name="Chen T."/>
        </authorList>
    </citation>
    <scope>NUCLEOTIDE SEQUENCE</scope>
    <source>
        <strain evidence="1">Nanhai2018</strain>
        <tissue evidence="1">Muscle</tissue>
    </source>
</reference>
<accession>A0A9Q1BUP5</accession>
<proteinExistence type="predicted"/>
<organism evidence="1 2">
    <name type="scientific">Holothuria leucospilota</name>
    <name type="common">Black long sea cucumber</name>
    <name type="synonym">Mertensiothuria leucospilota</name>
    <dbReference type="NCBI Taxonomy" id="206669"/>
    <lineage>
        <taxon>Eukaryota</taxon>
        <taxon>Metazoa</taxon>
        <taxon>Echinodermata</taxon>
        <taxon>Eleutherozoa</taxon>
        <taxon>Echinozoa</taxon>
        <taxon>Holothuroidea</taxon>
        <taxon>Aspidochirotacea</taxon>
        <taxon>Aspidochirotida</taxon>
        <taxon>Holothuriidae</taxon>
        <taxon>Holothuria</taxon>
    </lineage>
</organism>
<dbReference type="AlphaFoldDB" id="A0A9Q1BUP5"/>
<keyword evidence="2" id="KW-1185">Reference proteome</keyword>
<gene>
    <name evidence="1" type="ORF">HOLleu_23232</name>
</gene>
<dbReference type="Proteomes" id="UP001152320">
    <property type="component" value="Chromosome 11"/>
</dbReference>
<dbReference type="EMBL" id="JAIZAY010000011">
    <property type="protein sequence ID" value="KAJ8033097.1"/>
    <property type="molecule type" value="Genomic_DNA"/>
</dbReference>